<accession>A0A1I2BFI6</accession>
<gene>
    <name evidence="1" type="ORF">SAMN04487819_11667</name>
</gene>
<evidence type="ECO:0000313" key="1">
    <source>
        <dbReference type="EMBL" id="SFE54648.1"/>
    </source>
</evidence>
<dbReference type="EMBL" id="FOMZ01000016">
    <property type="protein sequence ID" value="SFE54648.1"/>
    <property type="molecule type" value="Genomic_DNA"/>
</dbReference>
<dbReference type="InterPro" id="IPR010064">
    <property type="entry name" value="HK97-gp10_tail"/>
</dbReference>
<proteinExistence type="predicted"/>
<protein>
    <submittedName>
        <fullName evidence="1">Phage protein, HK97 gp10 family</fullName>
    </submittedName>
</protein>
<sequence length="119" mass="13227">MARATLRGDKRLHHQLRRLRHQAPEIAAEAGQAWGEAVQADARSRVPDRTGRLKRGITVQVQKRSLSFSVGTHNGPFYGHLVENGTSDTPAQPFLLPAFTAHRGDIVRYVRAAVETRLP</sequence>
<name>A0A1I2BFI6_9ACTN</name>
<dbReference type="NCBIfam" id="TIGR01725">
    <property type="entry name" value="phge_HK97_gp10"/>
    <property type="match status" value="1"/>
</dbReference>
<dbReference type="AlphaFoldDB" id="A0A1I2BFI6"/>
<organism evidence="1 2">
    <name type="scientific">Actinopolyspora alba</name>
    <dbReference type="NCBI Taxonomy" id="673379"/>
    <lineage>
        <taxon>Bacteria</taxon>
        <taxon>Bacillati</taxon>
        <taxon>Actinomycetota</taxon>
        <taxon>Actinomycetes</taxon>
        <taxon>Actinopolysporales</taxon>
        <taxon>Actinopolysporaceae</taxon>
        <taxon>Actinopolyspora</taxon>
        <taxon>Actinopolyspora alba group</taxon>
    </lineage>
</organism>
<dbReference type="RefSeq" id="WP_092929225.1">
    <property type="nucleotide sequence ID" value="NZ_FOMZ01000016.1"/>
</dbReference>
<reference evidence="2" key="1">
    <citation type="submission" date="2016-10" db="EMBL/GenBank/DDBJ databases">
        <authorList>
            <person name="Varghese N."/>
            <person name="Submissions S."/>
        </authorList>
    </citation>
    <scope>NUCLEOTIDE SEQUENCE [LARGE SCALE GENOMIC DNA]</scope>
    <source>
        <strain evidence="2">DSM 45004</strain>
    </source>
</reference>
<dbReference type="Pfam" id="PF04883">
    <property type="entry name" value="HK97-gp10_like"/>
    <property type="match status" value="1"/>
</dbReference>
<dbReference type="Proteomes" id="UP000198716">
    <property type="component" value="Unassembled WGS sequence"/>
</dbReference>
<evidence type="ECO:0000313" key="2">
    <source>
        <dbReference type="Proteomes" id="UP000198716"/>
    </source>
</evidence>
<keyword evidence="2" id="KW-1185">Reference proteome</keyword>